<dbReference type="RefSeq" id="WP_227709936.1">
    <property type="nucleotide sequence ID" value="NZ_JAJEQW010000005.1"/>
</dbReference>
<evidence type="ECO:0000259" key="1">
    <source>
        <dbReference type="Pfam" id="PF08928"/>
    </source>
</evidence>
<name>A0AAW4WIF8_9FIRM</name>
<dbReference type="InterPro" id="IPR028983">
    <property type="entry name" value="PA2201-like_C"/>
</dbReference>
<dbReference type="Pfam" id="PF08928">
    <property type="entry name" value="PoNi_N"/>
    <property type="match status" value="1"/>
</dbReference>
<reference evidence="3" key="1">
    <citation type="submission" date="2021-10" db="EMBL/GenBank/DDBJ databases">
        <title>Anaerobic single-cell dispensing facilitates the cultivation of human gut bacteria.</title>
        <authorList>
            <person name="Afrizal A."/>
        </authorList>
    </citation>
    <scope>NUCLEOTIDE SEQUENCE</scope>
    <source>
        <strain evidence="3">CLA-AA-H204</strain>
    </source>
</reference>
<proteinExistence type="predicted"/>
<dbReference type="SUPFAM" id="SSF140731">
    <property type="entry name" value="PA2201 C-terminal domain-like"/>
    <property type="match status" value="1"/>
</dbReference>
<gene>
    <name evidence="3" type="ORF">LKD47_06185</name>
</gene>
<dbReference type="InterPro" id="IPR015024">
    <property type="entry name" value="PoNi_N"/>
</dbReference>
<evidence type="ECO:0000313" key="3">
    <source>
        <dbReference type="EMBL" id="MCC2241890.1"/>
    </source>
</evidence>
<protein>
    <submittedName>
        <fullName evidence="3">DUF1911 domain-containing protein</fullName>
    </submittedName>
</protein>
<dbReference type="Proteomes" id="UP001198893">
    <property type="component" value="Unassembled WGS sequence"/>
</dbReference>
<dbReference type="Gene3D" id="1.10.3920.10">
    <property type="entry name" value="PA2201 C-terminal domain-like"/>
    <property type="match status" value="1"/>
</dbReference>
<dbReference type="InterPro" id="IPR015025">
    <property type="entry name" value="PoNi_C"/>
</dbReference>
<dbReference type="Pfam" id="PF08929">
    <property type="entry name" value="PoNi_C"/>
    <property type="match status" value="1"/>
</dbReference>
<comment type="caution">
    <text evidence="3">The sequence shown here is derived from an EMBL/GenBank/DDBJ whole genome shotgun (WGS) entry which is preliminary data.</text>
</comment>
<accession>A0AAW4WIF8</accession>
<evidence type="ECO:0000259" key="2">
    <source>
        <dbReference type="Pfam" id="PF08929"/>
    </source>
</evidence>
<feature type="domain" description="PoNi N-terminal" evidence="1">
    <location>
        <begin position="2"/>
        <end position="107"/>
    </location>
</feature>
<sequence>MRDTVMNEKYFREYILEETGRIKNFQNKLENNEVREDRIYSVKRKIDAIQFELLIARYSSGEDIEKLENDFIQLLNDMPLYWNGNSGYIDMLWMMALAILFDVSREKFGILSDLVTRYNRKDALLEFFVNYKMHGSIEQLEGDYSFGFPYDKLTDIVANREKAVEKLKEYLEKYWYVGHKNIGWYDIHKAKEKLYYGYWSFEAGAIAKILNLDDSNLKDVPYYPYDLVHYKSNSM</sequence>
<feature type="domain" description="PoNi C-terminal" evidence="2">
    <location>
        <begin position="121"/>
        <end position="227"/>
    </location>
</feature>
<organism evidence="3 4">
    <name type="scientific">Roseburia amylophila</name>
    <dbReference type="NCBI Taxonomy" id="2981794"/>
    <lineage>
        <taxon>Bacteria</taxon>
        <taxon>Bacillati</taxon>
        <taxon>Bacillota</taxon>
        <taxon>Clostridia</taxon>
        <taxon>Lachnospirales</taxon>
        <taxon>Lachnospiraceae</taxon>
        <taxon>Roseburia</taxon>
    </lineage>
</organism>
<dbReference type="AlphaFoldDB" id="A0AAW4WIF8"/>
<evidence type="ECO:0000313" key="4">
    <source>
        <dbReference type="Proteomes" id="UP001198893"/>
    </source>
</evidence>
<dbReference type="EMBL" id="JAJEQW010000005">
    <property type="protein sequence ID" value="MCC2241890.1"/>
    <property type="molecule type" value="Genomic_DNA"/>
</dbReference>